<evidence type="ECO:0000313" key="2">
    <source>
        <dbReference type="Proteomes" id="UP000265520"/>
    </source>
</evidence>
<proteinExistence type="predicted"/>
<comment type="caution">
    <text evidence="1">The sequence shown here is derived from an EMBL/GenBank/DDBJ whole genome shotgun (WGS) entry which is preliminary data.</text>
</comment>
<accession>A0A392NF74</accession>
<dbReference type="AlphaFoldDB" id="A0A392NF74"/>
<dbReference type="Proteomes" id="UP000265520">
    <property type="component" value="Unassembled WGS sequence"/>
</dbReference>
<sequence>NGNEDIIQKLSIIPQDHIGKKKLSFDLKVLKDRVGILDNAYDENKIFAQQLELCKEEFNRQLNHALQKLEAPSDNPEAMRCYAKDISDLKSKLNGYK</sequence>
<protein>
    <submittedName>
        <fullName evidence="1">Uncharacterized protein</fullName>
    </submittedName>
</protein>
<gene>
    <name evidence="1" type="ORF">A2U01_0018856</name>
</gene>
<evidence type="ECO:0000313" key="1">
    <source>
        <dbReference type="EMBL" id="MCH97859.1"/>
    </source>
</evidence>
<organism evidence="1 2">
    <name type="scientific">Trifolium medium</name>
    <dbReference type="NCBI Taxonomy" id="97028"/>
    <lineage>
        <taxon>Eukaryota</taxon>
        <taxon>Viridiplantae</taxon>
        <taxon>Streptophyta</taxon>
        <taxon>Embryophyta</taxon>
        <taxon>Tracheophyta</taxon>
        <taxon>Spermatophyta</taxon>
        <taxon>Magnoliopsida</taxon>
        <taxon>eudicotyledons</taxon>
        <taxon>Gunneridae</taxon>
        <taxon>Pentapetalae</taxon>
        <taxon>rosids</taxon>
        <taxon>fabids</taxon>
        <taxon>Fabales</taxon>
        <taxon>Fabaceae</taxon>
        <taxon>Papilionoideae</taxon>
        <taxon>50 kb inversion clade</taxon>
        <taxon>NPAAA clade</taxon>
        <taxon>Hologalegina</taxon>
        <taxon>IRL clade</taxon>
        <taxon>Trifolieae</taxon>
        <taxon>Trifolium</taxon>
    </lineage>
</organism>
<reference evidence="1 2" key="1">
    <citation type="journal article" date="2018" name="Front. Plant Sci.">
        <title>Red Clover (Trifolium pratense) and Zigzag Clover (T. medium) - A Picture of Genomic Similarities and Differences.</title>
        <authorList>
            <person name="Dluhosova J."/>
            <person name="Istvanek J."/>
            <person name="Nedelnik J."/>
            <person name="Repkova J."/>
        </authorList>
    </citation>
    <scope>NUCLEOTIDE SEQUENCE [LARGE SCALE GENOMIC DNA]</scope>
    <source>
        <strain evidence="2">cv. 10/8</strain>
        <tissue evidence="1">Leaf</tissue>
    </source>
</reference>
<dbReference type="EMBL" id="LXQA010036093">
    <property type="protein sequence ID" value="MCH97859.1"/>
    <property type="molecule type" value="Genomic_DNA"/>
</dbReference>
<feature type="non-terminal residue" evidence="1">
    <location>
        <position position="1"/>
    </location>
</feature>
<name>A0A392NF74_9FABA</name>
<keyword evidence="2" id="KW-1185">Reference proteome</keyword>